<evidence type="ECO:0000256" key="1">
    <source>
        <dbReference type="ARBA" id="ARBA00000085"/>
    </source>
</evidence>
<evidence type="ECO:0000256" key="11">
    <source>
        <dbReference type="PROSITE-ProRule" id="PRU00169"/>
    </source>
</evidence>
<evidence type="ECO:0000256" key="8">
    <source>
        <dbReference type="ARBA" id="ARBA00022840"/>
    </source>
</evidence>
<keyword evidence="12" id="KW-0175">Coiled coil</keyword>
<organism evidence="17 18">
    <name type="scientific">Paenibacillus athensensis</name>
    <dbReference type="NCBI Taxonomy" id="1967502"/>
    <lineage>
        <taxon>Bacteria</taxon>
        <taxon>Bacillati</taxon>
        <taxon>Bacillota</taxon>
        <taxon>Bacilli</taxon>
        <taxon>Bacillales</taxon>
        <taxon>Paenibacillaceae</taxon>
        <taxon>Paenibacillus</taxon>
    </lineage>
</organism>
<dbReference type="GO" id="GO:0009927">
    <property type="term" value="F:histidine phosphotransfer kinase activity"/>
    <property type="evidence" value="ECO:0007669"/>
    <property type="project" value="TreeGrafter"/>
</dbReference>
<keyword evidence="13" id="KW-0812">Transmembrane</keyword>
<keyword evidence="7" id="KW-0418">Kinase</keyword>
<evidence type="ECO:0000256" key="4">
    <source>
        <dbReference type="ARBA" id="ARBA00022553"/>
    </source>
</evidence>
<feature type="transmembrane region" description="Helical" evidence="13">
    <location>
        <begin position="186"/>
        <end position="206"/>
    </location>
</feature>
<dbReference type="SMART" id="SM00448">
    <property type="entry name" value="REC"/>
    <property type="match status" value="1"/>
</dbReference>
<protein>
    <recommendedName>
        <fullName evidence="3">histidine kinase</fullName>
        <ecNumber evidence="3">2.7.13.3</ecNumber>
    </recommendedName>
</protein>
<dbReference type="InterPro" id="IPR011006">
    <property type="entry name" value="CheY-like_superfamily"/>
</dbReference>
<dbReference type="InterPro" id="IPR001789">
    <property type="entry name" value="Sig_transdc_resp-reg_receiver"/>
</dbReference>
<feature type="coiled-coil region" evidence="12">
    <location>
        <begin position="414"/>
        <end position="441"/>
    </location>
</feature>
<dbReference type="SUPFAM" id="SSF55785">
    <property type="entry name" value="PYP-like sensor domain (PAS domain)"/>
    <property type="match status" value="1"/>
</dbReference>
<dbReference type="Gene3D" id="3.30.565.10">
    <property type="entry name" value="Histidine kinase-like ATPase, C-terminal domain"/>
    <property type="match status" value="1"/>
</dbReference>
<sequence length="967" mass="109682">MKPLTRSRITLLYLLVIVVLLGLISASSIITSRHMQSQNDAIVNDAIPLTNTANRLLTDLLNQETGIRGYQLTANVVYLEPYLTGKEALAKDLEDLRAYGERYPHLAEFIDSRAIPSVNALQSYYTAQIATIESGNTAMALAHVNDGKALMDNYREAQGFIQNEIKHIADDAYGKSLHAGQLSQTLALVGLFIAIGVGALCSIVYIRAHSAEAQLRKSEEGYRYMAESLEAQNEEIVAQQEEQRTTLEKLWERELELELITTYQEKLSGFMQLDDFLRSTVPALLDSLAHDAALVVIDRKPAGGQRYEVVYTCGYPLEYAARMETELFGPALRVFEEGKPLTRRRPVTGKERGLHEGLESAVDHYFPLFDDKQEVFGFLLLTQYPYPNQQEENDRLTRGLVRQFGLAFHAQMMNDDKRRQAADLEDLYVQLTSEKQFIEDQRDLINRILEAAHEGMVMTDAQGRIVFVNARMSHYMDLRHRVGDSLVDACRDAADTMPAFRPLVASLETLLAGEASHLTQRFSFFNVDQVQHAELYVTPVGGESEQRGFLFVFRDRTEEERIDEMKNEFISIVSHELRTPLASVLGFVEIMLNRDLPPDKQKKYMETIHKEAQRLSNLINDFLDLQRMESGRQAYHFAPVELKGMLTDIVEQWQDKYQHHIVVQQPEGELWTRGDINRLRQVCHNLLSNAIKYSPGVERVDVRLNRVGSRIRVDVQDYGLGIPENAHEQLFSKFFRVDNSDRRQIGGTGLGLAIVKEIVEAHDGGISFVSQMGSGSTFTFELDSYELPSLNGQIVILEDDDNLAKLVQVALGKLQLPSVQLRSAEEGALLLQRSAPGDAGPLLFIVDIHLEGSLTGWDFLAELNRHPLYYRTPVIVSTALEPPHDYYEKDIEKYLRKPFTMERLLQVARRLLEGRQNGAYVFPVQNKETISATLEHNGIRVTEMKEFADRIEVEIETPFGHTDDEDS</sequence>
<dbReference type="InterPro" id="IPR007891">
    <property type="entry name" value="CHASE3"/>
</dbReference>
<keyword evidence="8" id="KW-0067">ATP-binding</keyword>
<dbReference type="InterPro" id="IPR005467">
    <property type="entry name" value="His_kinase_dom"/>
</dbReference>
<reference evidence="17 18" key="1">
    <citation type="submission" date="2017-03" db="EMBL/GenBank/DDBJ databases">
        <title>Isolation of Levoglucosan Utilizing Bacteria.</title>
        <authorList>
            <person name="Arya A.S."/>
        </authorList>
    </citation>
    <scope>NUCLEOTIDE SEQUENCE [LARGE SCALE GENOMIC DNA]</scope>
    <source>
        <strain evidence="17 18">MEC069</strain>
    </source>
</reference>
<dbReference type="Pfam" id="PF05227">
    <property type="entry name" value="CHASE3"/>
    <property type="match status" value="1"/>
</dbReference>
<dbReference type="GO" id="GO:0005524">
    <property type="term" value="F:ATP binding"/>
    <property type="evidence" value="ECO:0007669"/>
    <property type="project" value="UniProtKB-KW"/>
</dbReference>
<evidence type="ECO:0000256" key="7">
    <source>
        <dbReference type="ARBA" id="ARBA00022777"/>
    </source>
</evidence>
<dbReference type="PROSITE" id="PS50112">
    <property type="entry name" value="PAS"/>
    <property type="match status" value="1"/>
</dbReference>
<dbReference type="Gene3D" id="3.40.50.2300">
    <property type="match status" value="1"/>
</dbReference>
<dbReference type="GO" id="GO:0006355">
    <property type="term" value="P:regulation of DNA-templated transcription"/>
    <property type="evidence" value="ECO:0007669"/>
    <property type="project" value="InterPro"/>
</dbReference>
<evidence type="ECO:0000256" key="10">
    <source>
        <dbReference type="ARBA" id="ARBA00023136"/>
    </source>
</evidence>
<feature type="modified residue" description="4-aspartylphosphate" evidence="11">
    <location>
        <position position="847"/>
    </location>
</feature>
<evidence type="ECO:0000256" key="12">
    <source>
        <dbReference type="SAM" id="Coils"/>
    </source>
</evidence>
<dbReference type="SUPFAM" id="SSF55874">
    <property type="entry name" value="ATPase domain of HSP90 chaperone/DNA topoisomerase II/histidine kinase"/>
    <property type="match status" value="1"/>
</dbReference>
<dbReference type="InterPro" id="IPR003594">
    <property type="entry name" value="HATPase_dom"/>
</dbReference>
<keyword evidence="13" id="KW-1133">Transmembrane helix</keyword>
<dbReference type="PRINTS" id="PR00344">
    <property type="entry name" value="BCTRLSENSOR"/>
</dbReference>
<dbReference type="Gene3D" id="1.10.287.130">
    <property type="match status" value="1"/>
</dbReference>
<name>A0A4Y8Q9D0_9BACL</name>
<dbReference type="GO" id="GO:0005886">
    <property type="term" value="C:plasma membrane"/>
    <property type="evidence" value="ECO:0007669"/>
    <property type="project" value="UniProtKB-SubCell"/>
</dbReference>
<dbReference type="InterPro" id="IPR035965">
    <property type="entry name" value="PAS-like_dom_sf"/>
</dbReference>
<comment type="catalytic activity">
    <reaction evidence="1">
        <text>ATP + protein L-histidine = ADP + protein N-phospho-L-histidine.</text>
        <dbReference type="EC" id="2.7.13.3"/>
    </reaction>
</comment>
<evidence type="ECO:0000256" key="5">
    <source>
        <dbReference type="ARBA" id="ARBA00022679"/>
    </source>
</evidence>
<dbReference type="SUPFAM" id="SSF52172">
    <property type="entry name" value="CheY-like"/>
    <property type="match status" value="1"/>
</dbReference>
<comment type="caution">
    <text evidence="17">The sequence shown here is derived from an EMBL/GenBank/DDBJ whole genome shotgun (WGS) entry which is preliminary data.</text>
</comment>
<dbReference type="GO" id="GO:0000155">
    <property type="term" value="F:phosphorelay sensor kinase activity"/>
    <property type="evidence" value="ECO:0007669"/>
    <property type="project" value="InterPro"/>
</dbReference>
<keyword evidence="5" id="KW-0808">Transferase</keyword>
<evidence type="ECO:0000256" key="9">
    <source>
        <dbReference type="ARBA" id="ARBA00023012"/>
    </source>
</evidence>
<dbReference type="CDD" id="cd00082">
    <property type="entry name" value="HisKA"/>
    <property type="match status" value="1"/>
</dbReference>
<keyword evidence="18" id="KW-1185">Reference proteome</keyword>
<dbReference type="InterPro" id="IPR036890">
    <property type="entry name" value="HATPase_C_sf"/>
</dbReference>
<comment type="subcellular location">
    <subcellularLocation>
        <location evidence="2">Cell membrane</location>
        <topology evidence="2">Multi-pass membrane protein</topology>
    </subcellularLocation>
</comment>
<dbReference type="InterPro" id="IPR003661">
    <property type="entry name" value="HisK_dim/P_dom"/>
</dbReference>
<keyword evidence="9" id="KW-0902">Two-component regulatory system</keyword>
<proteinExistence type="predicted"/>
<dbReference type="SMART" id="SM00387">
    <property type="entry name" value="HATPase_c"/>
    <property type="match status" value="1"/>
</dbReference>
<dbReference type="RefSeq" id="WP_134749788.1">
    <property type="nucleotide sequence ID" value="NZ_MYFO02000007.1"/>
</dbReference>
<evidence type="ECO:0000313" key="17">
    <source>
        <dbReference type="EMBL" id="TFE90907.1"/>
    </source>
</evidence>
<evidence type="ECO:0000256" key="3">
    <source>
        <dbReference type="ARBA" id="ARBA00012438"/>
    </source>
</evidence>
<evidence type="ECO:0000259" key="14">
    <source>
        <dbReference type="PROSITE" id="PS50109"/>
    </source>
</evidence>
<dbReference type="EC" id="2.7.13.3" evidence="3"/>
<dbReference type="InterPro" id="IPR013767">
    <property type="entry name" value="PAS_fold"/>
</dbReference>
<feature type="domain" description="Histidine kinase" evidence="14">
    <location>
        <begin position="572"/>
        <end position="786"/>
    </location>
</feature>
<dbReference type="FunFam" id="1.10.287.130:FF:000001">
    <property type="entry name" value="Two-component sensor histidine kinase"/>
    <property type="match status" value="1"/>
</dbReference>
<dbReference type="SUPFAM" id="SSF47384">
    <property type="entry name" value="Homodimeric domain of signal transducing histidine kinase"/>
    <property type="match status" value="1"/>
</dbReference>
<keyword evidence="10 13" id="KW-0472">Membrane</keyword>
<feature type="domain" description="Response regulatory" evidence="15">
    <location>
        <begin position="793"/>
        <end position="912"/>
    </location>
</feature>
<dbReference type="Pfam" id="PF02518">
    <property type="entry name" value="HATPase_c"/>
    <property type="match status" value="1"/>
</dbReference>
<accession>A0A4Y8Q9D0</accession>
<dbReference type="Pfam" id="PF00989">
    <property type="entry name" value="PAS"/>
    <property type="match status" value="1"/>
</dbReference>
<feature type="domain" description="PAS" evidence="16">
    <location>
        <begin position="441"/>
        <end position="478"/>
    </location>
</feature>
<dbReference type="EMBL" id="MYFO01000003">
    <property type="protein sequence ID" value="TFE90907.1"/>
    <property type="molecule type" value="Genomic_DNA"/>
</dbReference>
<dbReference type="Gene3D" id="3.30.450.20">
    <property type="entry name" value="PAS domain"/>
    <property type="match status" value="1"/>
</dbReference>
<evidence type="ECO:0000256" key="6">
    <source>
        <dbReference type="ARBA" id="ARBA00022741"/>
    </source>
</evidence>
<dbReference type="InterPro" id="IPR000014">
    <property type="entry name" value="PAS"/>
</dbReference>
<evidence type="ECO:0000259" key="16">
    <source>
        <dbReference type="PROSITE" id="PS50112"/>
    </source>
</evidence>
<evidence type="ECO:0000256" key="13">
    <source>
        <dbReference type="SAM" id="Phobius"/>
    </source>
</evidence>
<dbReference type="OrthoDB" id="9813151at2"/>
<dbReference type="Pfam" id="PF00512">
    <property type="entry name" value="HisKA"/>
    <property type="match status" value="1"/>
</dbReference>
<evidence type="ECO:0000259" key="15">
    <source>
        <dbReference type="PROSITE" id="PS50110"/>
    </source>
</evidence>
<evidence type="ECO:0000256" key="2">
    <source>
        <dbReference type="ARBA" id="ARBA00004651"/>
    </source>
</evidence>
<evidence type="ECO:0000313" key="18">
    <source>
        <dbReference type="Proteomes" id="UP000298246"/>
    </source>
</evidence>
<dbReference type="Proteomes" id="UP000298246">
    <property type="component" value="Unassembled WGS sequence"/>
</dbReference>
<dbReference type="InterPro" id="IPR036097">
    <property type="entry name" value="HisK_dim/P_sf"/>
</dbReference>
<dbReference type="PROSITE" id="PS50109">
    <property type="entry name" value="HIS_KIN"/>
    <property type="match status" value="1"/>
</dbReference>
<gene>
    <name evidence="17" type="ORF">B5M42_03535</name>
</gene>
<dbReference type="PANTHER" id="PTHR43047:SF72">
    <property type="entry name" value="OSMOSENSING HISTIDINE PROTEIN KINASE SLN1"/>
    <property type="match status" value="1"/>
</dbReference>
<dbReference type="InterPro" id="IPR004358">
    <property type="entry name" value="Sig_transdc_His_kin-like_C"/>
</dbReference>
<keyword evidence="4 11" id="KW-0597">Phosphoprotein</keyword>
<dbReference type="PANTHER" id="PTHR43047">
    <property type="entry name" value="TWO-COMPONENT HISTIDINE PROTEIN KINASE"/>
    <property type="match status" value="1"/>
</dbReference>
<dbReference type="FunFam" id="3.30.565.10:FF:000006">
    <property type="entry name" value="Sensor histidine kinase WalK"/>
    <property type="match status" value="1"/>
</dbReference>
<dbReference type="PROSITE" id="PS50110">
    <property type="entry name" value="RESPONSE_REGULATORY"/>
    <property type="match status" value="1"/>
</dbReference>
<dbReference type="Pfam" id="PF00072">
    <property type="entry name" value="Response_reg"/>
    <property type="match status" value="1"/>
</dbReference>
<dbReference type="AlphaFoldDB" id="A0A4Y8Q9D0"/>
<dbReference type="SMART" id="SM00388">
    <property type="entry name" value="HisKA"/>
    <property type="match status" value="1"/>
</dbReference>
<keyword evidence="6" id="KW-0547">Nucleotide-binding</keyword>